<evidence type="ECO:0000256" key="9">
    <source>
        <dbReference type="SAM" id="Phobius"/>
    </source>
</evidence>
<accession>A0ABU4RA89</accession>
<comment type="caution">
    <text evidence="10">The sequence shown here is derived from an EMBL/GenBank/DDBJ whole genome shotgun (WGS) entry which is preliminary data.</text>
</comment>
<dbReference type="PANTHER" id="PTHR30561:SF1">
    <property type="entry name" value="MULTIDRUG TRANSPORTER EMRE"/>
    <property type="match status" value="1"/>
</dbReference>
<keyword evidence="6 9" id="KW-0472">Membrane</keyword>
<evidence type="ECO:0000256" key="2">
    <source>
        <dbReference type="ARBA" id="ARBA00022448"/>
    </source>
</evidence>
<evidence type="ECO:0000256" key="4">
    <source>
        <dbReference type="ARBA" id="ARBA00022692"/>
    </source>
</evidence>
<feature type="transmembrane region" description="Helical" evidence="9">
    <location>
        <begin position="58"/>
        <end position="78"/>
    </location>
</feature>
<proteinExistence type="inferred from homology"/>
<comment type="subcellular location">
    <subcellularLocation>
        <location evidence="1 8">Cell membrane</location>
        <topology evidence="1 8">Multi-pass membrane protein</topology>
    </subcellularLocation>
</comment>
<dbReference type="Pfam" id="PF00893">
    <property type="entry name" value="Multi_Drug_Res"/>
    <property type="match status" value="1"/>
</dbReference>
<dbReference type="Gene3D" id="1.10.3730.20">
    <property type="match status" value="1"/>
</dbReference>
<feature type="transmembrane region" description="Helical" evidence="9">
    <location>
        <begin position="84"/>
        <end position="103"/>
    </location>
</feature>
<evidence type="ECO:0000256" key="8">
    <source>
        <dbReference type="RuleBase" id="RU003942"/>
    </source>
</evidence>
<keyword evidence="5 9" id="KW-1133">Transmembrane helix</keyword>
<reference evidence="10 11" key="1">
    <citation type="submission" date="2023-11" db="EMBL/GenBank/DDBJ databases">
        <title>Unpublished Manusciprt.</title>
        <authorList>
            <person name="Saticioglu I.B."/>
            <person name="Ay H."/>
            <person name="Ajmi N."/>
            <person name="Altun S."/>
            <person name="Duman M."/>
        </authorList>
    </citation>
    <scope>NUCLEOTIDE SEQUENCE [LARGE SCALE GENOMIC DNA]</scope>
    <source>
        <strain evidence="10 11">Fl-318</strain>
    </source>
</reference>
<evidence type="ECO:0000256" key="7">
    <source>
        <dbReference type="ARBA" id="ARBA00038032"/>
    </source>
</evidence>
<organism evidence="10 11">
    <name type="scientific">Flavobacterium cupriresistens</name>
    <dbReference type="NCBI Taxonomy" id="2893885"/>
    <lineage>
        <taxon>Bacteria</taxon>
        <taxon>Pseudomonadati</taxon>
        <taxon>Bacteroidota</taxon>
        <taxon>Flavobacteriia</taxon>
        <taxon>Flavobacteriales</taxon>
        <taxon>Flavobacteriaceae</taxon>
        <taxon>Flavobacterium</taxon>
    </lineage>
</organism>
<dbReference type="InterPro" id="IPR045324">
    <property type="entry name" value="Small_multidrug_res"/>
</dbReference>
<name>A0ABU4RA89_9FLAO</name>
<evidence type="ECO:0000256" key="5">
    <source>
        <dbReference type="ARBA" id="ARBA00022989"/>
    </source>
</evidence>
<keyword evidence="11" id="KW-1185">Reference proteome</keyword>
<dbReference type="RefSeq" id="WP_047776512.1">
    <property type="nucleotide sequence ID" value="NZ_CP087134.1"/>
</dbReference>
<keyword evidence="3" id="KW-1003">Cell membrane</keyword>
<keyword evidence="4 8" id="KW-0812">Transmembrane</keyword>
<feature type="transmembrane region" description="Helical" evidence="9">
    <location>
        <begin position="26"/>
        <end position="46"/>
    </location>
</feature>
<evidence type="ECO:0000313" key="11">
    <source>
        <dbReference type="Proteomes" id="UP001273350"/>
    </source>
</evidence>
<protein>
    <submittedName>
        <fullName evidence="10">Multidrug efflux SMR transporter</fullName>
    </submittedName>
</protein>
<dbReference type="InterPro" id="IPR037185">
    <property type="entry name" value="EmrE-like"/>
</dbReference>
<dbReference type="InterPro" id="IPR000390">
    <property type="entry name" value="Small_drug/metabolite_transptr"/>
</dbReference>
<dbReference type="Proteomes" id="UP001273350">
    <property type="component" value="Unassembled WGS sequence"/>
</dbReference>
<evidence type="ECO:0000256" key="1">
    <source>
        <dbReference type="ARBA" id="ARBA00004651"/>
    </source>
</evidence>
<evidence type="ECO:0000256" key="6">
    <source>
        <dbReference type="ARBA" id="ARBA00023136"/>
    </source>
</evidence>
<comment type="similarity">
    <text evidence="7 8">Belongs to the drug/metabolite transporter (DMT) superfamily. Small multidrug resistance (SMR) (TC 2.A.7.1) family.</text>
</comment>
<gene>
    <name evidence="10" type="ORF">SGQ83_09005</name>
</gene>
<evidence type="ECO:0000256" key="3">
    <source>
        <dbReference type="ARBA" id="ARBA00022475"/>
    </source>
</evidence>
<dbReference type="EMBL" id="JAWXVI010000005">
    <property type="protein sequence ID" value="MDX6189484.1"/>
    <property type="molecule type" value="Genomic_DNA"/>
</dbReference>
<dbReference type="SUPFAM" id="SSF103481">
    <property type="entry name" value="Multidrug resistance efflux transporter EmrE"/>
    <property type="match status" value="1"/>
</dbReference>
<dbReference type="PANTHER" id="PTHR30561">
    <property type="entry name" value="SMR FAMILY PROTON-DEPENDENT DRUG EFFLUX TRANSPORTER SUGE"/>
    <property type="match status" value="1"/>
</dbReference>
<keyword evidence="2" id="KW-0813">Transport</keyword>
<sequence>MKYVFLGLAIILEIVGSSFLKKSEGFTKLVPSIVTVVAFVTCFYFFSHALKSIPLGFAYAIWAGFGIVLTAIISVILFKQSLDLPAIIGILLIVSGVVIMNVFSKSATH</sequence>
<evidence type="ECO:0000313" key="10">
    <source>
        <dbReference type="EMBL" id="MDX6189484.1"/>
    </source>
</evidence>